<name>A0A5C6ZRH3_9FLAO</name>
<keyword evidence="6" id="KW-1185">Reference proteome</keyword>
<sequence>MKNVILSIAAMFCGAMMFGQTPLPTQVTPNPLAPAGANAADANQTGHGQLLKIKQIGYFNSAKTTQGDGTGHGMNEAEIDQNSGSTGAGNAGEVRQLGTENEGAIQQKSFDNNARVDQGQTDDSSSDNKARIEQGDVHGPNETLGTGNIGYIAQDGDDNSAKTIQTNDNNDAWTDQDGNHNQAQIRQTSTDAPMSSGGADEGQTAKVVQHGNTNASWVDQDGRGAGNEAYTTQVGDNNIAVQKQFSTVDWANHGNTAIIEQGPTGHVSNNAYASQDQEGINQEATIKQYNGDSDSQNRARQFQRGNANEADITQTMDNSGHGKNYANQEQNGILNDADLVQNGKNNKAYQLQDGDRNTVDSDQDGNGNKLNTYQFGNNNYALTQQNHDNNAALVVQYDGQSAVVSQSGFENSANIFQAGPNGGGHEVLFCVFPDFGGHPDYQDPVLDVQPVCQDCD</sequence>
<dbReference type="EMBL" id="VORY01000020">
    <property type="protein sequence ID" value="TXD92527.1"/>
    <property type="molecule type" value="Genomic_DNA"/>
</dbReference>
<evidence type="ECO:0000313" key="6">
    <source>
        <dbReference type="Proteomes" id="UP000321367"/>
    </source>
</evidence>
<evidence type="ECO:0000256" key="1">
    <source>
        <dbReference type="ARBA" id="ARBA00009766"/>
    </source>
</evidence>
<reference evidence="5 6" key="1">
    <citation type="submission" date="2019-08" db="EMBL/GenBank/DDBJ databases">
        <title>Genome sequence of Gillisia hiemivivida IC154 (type strain).</title>
        <authorList>
            <person name="Bowman J.P."/>
        </authorList>
    </citation>
    <scope>NUCLEOTIDE SEQUENCE [LARGE SCALE GENOMIC DNA]</scope>
    <source>
        <strain evidence="5 6">IC154</strain>
    </source>
</reference>
<dbReference type="GO" id="GO:0009289">
    <property type="term" value="C:pilus"/>
    <property type="evidence" value="ECO:0007669"/>
    <property type="project" value="InterPro"/>
</dbReference>
<protein>
    <recommendedName>
        <fullName evidence="7">Curlin</fullName>
    </recommendedName>
</protein>
<evidence type="ECO:0000256" key="2">
    <source>
        <dbReference type="ARBA" id="ARBA00022729"/>
    </source>
</evidence>
<feature type="compositionally biased region" description="Polar residues" evidence="3">
    <location>
        <begin position="179"/>
        <end position="193"/>
    </location>
</feature>
<organism evidence="5 6">
    <name type="scientific">Gillisia hiemivivida</name>
    <dbReference type="NCBI Taxonomy" id="291190"/>
    <lineage>
        <taxon>Bacteria</taxon>
        <taxon>Pseudomonadati</taxon>
        <taxon>Bacteroidota</taxon>
        <taxon>Flavobacteriia</taxon>
        <taxon>Flavobacteriales</taxon>
        <taxon>Flavobacteriaceae</taxon>
        <taxon>Gillisia</taxon>
    </lineage>
</organism>
<evidence type="ECO:0000256" key="3">
    <source>
        <dbReference type="SAM" id="MobiDB-lite"/>
    </source>
</evidence>
<comment type="similarity">
    <text evidence="1">Belongs to the CsgA/CsgB family.</text>
</comment>
<feature type="chain" id="PRO_5022885169" description="Curlin" evidence="4">
    <location>
        <begin position="20"/>
        <end position="456"/>
    </location>
</feature>
<dbReference type="RefSeq" id="WP_146933817.1">
    <property type="nucleotide sequence ID" value="NZ_CBCSHZ010000019.1"/>
</dbReference>
<keyword evidence="2 4" id="KW-0732">Signal</keyword>
<feature type="compositionally biased region" description="Polar residues" evidence="3">
    <location>
        <begin position="161"/>
        <end position="173"/>
    </location>
</feature>
<feature type="region of interest" description="Disordered" evidence="3">
    <location>
        <begin position="64"/>
        <end position="93"/>
    </location>
</feature>
<feature type="region of interest" description="Disordered" evidence="3">
    <location>
        <begin position="106"/>
        <end position="204"/>
    </location>
</feature>
<dbReference type="Proteomes" id="UP000321367">
    <property type="component" value="Unassembled WGS sequence"/>
</dbReference>
<comment type="caution">
    <text evidence="5">The sequence shown here is derived from an EMBL/GenBank/DDBJ whole genome shotgun (WGS) entry which is preliminary data.</text>
</comment>
<evidence type="ECO:0008006" key="7">
    <source>
        <dbReference type="Google" id="ProtNLM"/>
    </source>
</evidence>
<dbReference type="OrthoDB" id="827001at2"/>
<accession>A0A5C6ZRH3</accession>
<dbReference type="GO" id="GO:0007155">
    <property type="term" value="P:cell adhesion"/>
    <property type="evidence" value="ECO:0007669"/>
    <property type="project" value="InterPro"/>
</dbReference>
<evidence type="ECO:0000313" key="5">
    <source>
        <dbReference type="EMBL" id="TXD92527.1"/>
    </source>
</evidence>
<proteinExistence type="inferred from homology"/>
<feature type="region of interest" description="Disordered" evidence="3">
    <location>
        <begin position="347"/>
        <end position="369"/>
    </location>
</feature>
<gene>
    <name evidence="5" type="ORF">ES724_13645</name>
</gene>
<dbReference type="AlphaFoldDB" id="A0A5C6ZRH3"/>
<feature type="signal peptide" evidence="4">
    <location>
        <begin position="1"/>
        <end position="19"/>
    </location>
</feature>
<dbReference type="InterPro" id="IPR009742">
    <property type="entry name" value="Curlin_rpt"/>
</dbReference>
<evidence type="ECO:0000256" key="4">
    <source>
        <dbReference type="SAM" id="SignalP"/>
    </source>
</evidence>
<dbReference type="Pfam" id="PF07012">
    <property type="entry name" value="Curlin_rpt"/>
    <property type="match status" value="1"/>
</dbReference>
<feature type="compositionally biased region" description="Basic and acidic residues" evidence="3">
    <location>
        <begin position="126"/>
        <end position="136"/>
    </location>
</feature>